<dbReference type="RefSeq" id="WP_013879399.1">
    <property type="nucleotide sequence ID" value="NC_015666.1"/>
</dbReference>
<dbReference type="InterPro" id="IPR009075">
    <property type="entry name" value="AcylCo_DH/oxidase_C"/>
</dbReference>
<evidence type="ECO:0000256" key="6">
    <source>
        <dbReference type="ARBA" id="ARBA00023002"/>
    </source>
</evidence>
<dbReference type="KEGG" id="hxa:Halxa_1879"/>
<dbReference type="GO" id="GO:0004361">
    <property type="term" value="F:glutaryl-CoA dehydrogenase activity"/>
    <property type="evidence" value="ECO:0007669"/>
    <property type="project" value="UniProtKB-EC"/>
</dbReference>
<feature type="domain" description="Acyl-CoA dehydrogenase/oxidase C-terminal" evidence="12">
    <location>
        <begin position="237"/>
        <end position="383"/>
    </location>
</feature>
<dbReference type="GO" id="GO:0046949">
    <property type="term" value="P:fatty-acyl-CoA biosynthetic process"/>
    <property type="evidence" value="ECO:0007669"/>
    <property type="project" value="TreeGrafter"/>
</dbReference>
<accession>F8D5T0</accession>
<dbReference type="Pfam" id="PF00441">
    <property type="entry name" value="Acyl-CoA_dh_1"/>
    <property type="match status" value="1"/>
</dbReference>
<dbReference type="InterPro" id="IPR046373">
    <property type="entry name" value="Acyl-CoA_Oxase/DH_mid-dom_sf"/>
</dbReference>
<dbReference type="GeneID" id="10799290"/>
<evidence type="ECO:0000256" key="3">
    <source>
        <dbReference type="ARBA" id="ARBA00022630"/>
    </source>
</evidence>
<keyword evidence="3 11" id="KW-0285">Flavoprotein</keyword>
<evidence type="ECO:0000256" key="1">
    <source>
        <dbReference type="ARBA" id="ARBA00001974"/>
    </source>
</evidence>
<keyword evidence="16" id="KW-1185">Reference proteome</keyword>
<dbReference type="EMBL" id="CP002839">
    <property type="protein sequence ID" value="AEH36506.1"/>
    <property type="molecule type" value="Genomic_DNA"/>
</dbReference>
<dbReference type="SUPFAM" id="SSF47203">
    <property type="entry name" value="Acyl-CoA dehydrogenase C-terminal domain-like"/>
    <property type="match status" value="1"/>
</dbReference>
<dbReference type="GO" id="GO:0033539">
    <property type="term" value="P:fatty acid beta-oxidation using acyl-CoA dehydrogenase"/>
    <property type="evidence" value="ECO:0007669"/>
    <property type="project" value="TreeGrafter"/>
</dbReference>
<evidence type="ECO:0000259" key="13">
    <source>
        <dbReference type="Pfam" id="PF02770"/>
    </source>
</evidence>
<dbReference type="Gene3D" id="1.20.140.10">
    <property type="entry name" value="Butyryl-CoA Dehydrogenase, subunit A, domain 3"/>
    <property type="match status" value="1"/>
</dbReference>
<dbReference type="Gene3D" id="2.40.110.10">
    <property type="entry name" value="Butyryl-CoA Dehydrogenase, subunit A, domain 2"/>
    <property type="match status" value="1"/>
</dbReference>
<evidence type="ECO:0000256" key="11">
    <source>
        <dbReference type="RuleBase" id="RU362125"/>
    </source>
</evidence>
<dbReference type="Proteomes" id="UP000006794">
    <property type="component" value="Chromosome"/>
</dbReference>
<feature type="domain" description="Acyl-CoA dehydrogenase/oxidase N-terminal" evidence="14">
    <location>
        <begin position="13"/>
        <end position="123"/>
    </location>
</feature>
<keyword evidence="4 11" id="KW-0274">FAD</keyword>
<feature type="domain" description="Acyl-CoA oxidase/dehydrogenase middle" evidence="13">
    <location>
        <begin position="127"/>
        <end position="224"/>
    </location>
</feature>
<dbReference type="Pfam" id="PF02771">
    <property type="entry name" value="Acyl-CoA_dh_N"/>
    <property type="match status" value="1"/>
</dbReference>
<sequence length="390" mass="42846">MLDFVDLEADLDEEERLIRDTAREFVAEQVKPDIGDHFEEGTFPTDLIPEMGELGFYAPNLEGYGSPNVSETAYGLLMQELEAGDSGLRSMASVQGALVMYPIRAYGSEAQKEEWLPVLGEGEAVGCFGLTEPEHGSNPAGMETYAERDGSGYVLNGSKTWITNAPIADLAVVWARDRSSEGEGDDPVRGFLVETDRDGVTTNEIDGKLSMRASITGEIGLHDVHVPEENVLPGVSGMKGPLSCLTQARYGIAWGAVGAARDCFEQAREYALEREQFGGPIGRFQLQQEKLAEMATQITLAQLLAYRLADLKERGDLRPQHVSMAKRNNVRTAREQSKVAREMLGGNGITTDYSPMRHMANMETVYTYEGTHDIHTLILGEELTGLQAYR</sequence>
<dbReference type="GO" id="GO:0000062">
    <property type="term" value="F:fatty-acyl-CoA binding"/>
    <property type="evidence" value="ECO:0007669"/>
    <property type="project" value="TreeGrafter"/>
</dbReference>
<organism evidence="15 16">
    <name type="scientific">Halopiger xanaduensis (strain DSM 18323 / JCM 14033 / SH-6)</name>
    <dbReference type="NCBI Taxonomy" id="797210"/>
    <lineage>
        <taxon>Archaea</taxon>
        <taxon>Methanobacteriati</taxon>
        <taxon>Methanobacteriota</taxon>
        <taxon>Stenosarchaea group</taxon>
        <taxon>Halobacteria</taxon>
        <taxon>Halobacteriales</taxon>
        <taxon>Natrialbaceae</taxon>
        <taxon>Halopiger</taxon>
    </lineage>
</organism>
<gene>
    <name evidence="15" type="ordered locus">Halxa_1879</name>
</gene>
<evidence type="ECO:0000259" key="12">
    <source>
        <dbReference type="Pfam" id="PF00441"/>
    </source>
</evidence>
<dbReference type="InterPro" id="IPR006091">
    <property type="entry name" value="Acyl-CoA_Oxase/DH_mid-dom"/>
</dbReference>
<evidence type="ECO:0000256" key="4">
    <source>
        <dbReference type="ARBA" id="ARBA00022827"/>
    </source>
</evidence>
<dbReference type="InterPro" id="IPR013786">
    <property type="entry name" value="AcylCoA_DH/ox_N"/>
</dbReference>
<comment type="pathway">
    <text evidence="7">Amino-acid metabolism; lysine degradation.</text>
</comment>
<dbReference type="STRING" id="797210.Halxa_1879"/>
<comment type="catalytic activity">
    <reaction evidence="10">
        <text>glutaryl-CoA + oxidized [electron-transfer flavoprotein] + 2 H(+) = (2E)-butenoyl-CoA + reduced [electron-transfer flavoprotein] + CO2</text>
        <dbReference type="Rhea" id="RHEA:13389"/>
        <dbReference type="Rhea" id="RHEA-COMP:10685"/>
        <dbReference type="Rhea" id="RHEA-COMP:10686"/>
        <dbReference type="ChEBI" id="CHEBI:15378"/>
        <dbReference type="ChEBI" id="CHEBI:16526"/>
        <dbReference type="ChEBI" id="CHEBI:57332"/>
        <dbReference type="ChEBI" id="CHEBI:57378"/>
        <dbReference type="ChEBI" id="CHEBI:57692"/>
        <dbReference type="ChEBI" id="CHEBI:58307"/>
        <dbReference type="EC" id="1.3.8.6"/>
    </reaction>
</comment>
<dbReference type="OrthoDB" id="275197at2157"/>
<dbReference type="EC" id="1.3.8.6" evidence="9"/>
<protein>
    <recommendedName>
        <fullName evidence="9">glutaryl-CoA dehydrogenase (ETF)</fullName>
        <ecNumber evidence="9">1.3.8.6</ecNumber>
    </recommendedName>
</protein>
<dbReference type="GO" id="GO:0050660">
    <property type="term" value="F:flavin adenine dinucleotide binding"/>
    <property type="evidence" value="ECO:0007669"/>
    <property type="project" value="InterPro"/>
</dbReference>
<dbReference type="eggNOG" id="arCOG01707">
    <property type="taxonomic scope" value="Archaea"/>
</dbReference>
<dbReference type="PANTHER" id="PTHR42807">
    <property type="entry name" value="GLUTARYL-COA DEHYDROGENASE, MITOCHONDRIAL"/>
    <property type="match status" value="1"/>
</dbReference>
<dbReference type="InterPro" id="IPR036250">
    <property type="entry name" value="AcylCo_DH-like_C"/>
</dbReference>
<dbReference type="Pfam" id="PF02770">
    <property type="entry name" value="Acyl-CoA_dh_M"/>
    <property type="match status" value="1"/>
</dbReference>
<evidence type="ECO:0000256" key="7">
    <source>
        <dbReference type="ARBA" id="ARBA00037899"/>
    </source>
</evidence>
<dbReference type="AlphaFoldDB" id="F8D5T0"/>
<dbReference type="PANTHER" id="PTHR42807:SF1">
    <property type="entry name" value="GLUTARYL-COA DEHYDROGENASE, MITOCHONDRIAL"/>
    <property type="match status" value="1"/>
</dbReference>
<dbReference type="InterPro" id="IPR052033">
    <property type="entry name" value="Glutaryl-CoA_DH_mitochondrial"/>
</dbReference>
<comment type="cofactor">
    <cofactor evidence="1 11">
        <name>FAD</name>
        <dbReference type="ChEBI" id="CHEBI:57692"/>
    </cofactor>
</comment>
<name>F8D5T0_HALXS</name>
<evidence type="ECO:0000256" key="5">
    <source>
        <dbReference type="ARBA" id="ARBA00022946"/>
    </source>
</evidence>
<evidence type="ECO:0000313" key="15">
    <source>
        <dbReference type="EMBL" id="AEH36506.1"/>
    </source>
</evidence>
<dbReference type="InterPro" id="IPR009100">
    <property type="entry name" value="AcylCoA_DH/oxidase_NM_dom_sf"/>
</dbReference>
<evidence type="ECO:0000259" key="14">
    <source>
        <dbReference type="Pfam" id="PF02771"/>
    </source>
</evidence>
<keyword evidence="6 11" id="KW-0560">Oxidoreductase</keyword>
<keyword evidence="5" id="KW-0809">Transit peptide</keyword>
<dbReference type="SUPFAM" id="SSF56645">
    <property type="entry name" value="Acyl-CoA dehydrogenase NM domain-like"/>
    <property type="match status" value="1"/>
</dbReference>
<dbReference type="InterPro" id="IPR006089">
    <property type="entry name" value="Acyl-CoA_DH_CS"/>
</dbReference>
<comment type="pathway">
    <text evidence="8">Amino-acid metabolism; tryptophan metabolism.</text>
</comment>
<evidence type="ECO:0000256" key="9">
    <source>
        <dbReference type="ARBA" id="ARBA00039033"/>
    </source>
</evidence>
<dbReference type="HOGENOM" id="CLU_018204_8_0_2"/>
<dbReference type="InterPro" id="IPR037069">
    <property type="entry name" value="AcylCoA_DH/ox_N_sf"/>
</dbReference>
<evidence type="ECO:0000313" key="16">
    <source>
        <dbReference type="Proteomes" id="UP000006794"/>
    </source>
</evidence>
<comment type="similarity">
    <text evidence="2 11">Belongs to the acyl-CoA dehydrogenase family.</text>
</comment>
<evidence type="ECO:0000256" key="8">
    <source>
        <dbReference type="ARBA" id="ARBA00037927"/>
    </source>
</evidence>
<proteinExistence type="inferred from homology"/>
<evidence type="ECO:0000256" key="10">
    <source>
        <dbReference type="ARBA" id="ARBA00049493"/>
    </source>
</evidence>
<reference evidence="15 16" key="1">
    <citation type="journal article" date="2012" name="Stand. Genomic Sci.">
        <title>Complete genome sequence of Halopiger xanaduensis type strain (SH-6(T)).</title>
        <authorList>
            <person name="Anderson I."/>
            <person name="Tindall B.J."/>
            <person name="Rohde M."/>
            <person name="Lucas S."/>
            <person name="Han J."/>
            <person name="Lapidus A."/>
            <person name="Cheng J.F."/>
            <person name="Goodwin L."/>
            <person name="Pitluck S."/>
            <person name="Peters L."/>
            <person name="Pati A."/>
            <person name="Mikhailova N."/>
            <person name="Pagani I."/>
            <person name="Teshima H."/>
            <person name="Han C."/>
            <person name="Tapia R."/>
            <person name="Land M."/>
            <person name="Woyke T."/>
            <person name="Klenk H.P."/>
            <person name="Kyrpides N."/>
            <person name="Ivanova N."/>
        </authorList>
    </citation>
    <scope>NUCLEOTIDE SEQUENCE [LARGE SCALE GENOMIC DNA]</scope>
    <source>
        <strain evidence="16">DSM 18323 / JCM 14033 / SH-6</strain>
    </source>
</reference>
<evidence type="ECO:0000256" key="2">
    <source>
        <dbReference type="ARBA" id="ARBA00009347"/>
    </source>
</evidence>
<dbReference type="Gene3D" id="1.10.540.10">
    <property type="entry name" value="Acyl-CoA dehydrogenase/oxidase, N-terminal domain"/>
    <property type="match status" value="1"/>
</dbReference>
<dbReference type="PROSITE" id="PS00073">
    <property type="entry name" value="ACYL_COA_DH_2"/>
    <property type="match status" value="1"/>
</dbReference>